<dbReference type="RefSeq" id="WP_346071697.1">
    <property type="nucleotide sequence ID" value="NZ_BAAANQ010000018.1"/>
</dbReference>
<dbReference type="Proteomes" id="UP001403094">
    <property type="component" value="Unassembled WGS sequence"/>
</dbReference>
<dbReference type="NCBIfam" id="TIGR02241">
    <property type="entry name" value="conserved hypothetical phage tail region protein"/>
    <property type="match status" value="1"/>
</dbReference>
<evidence type="ECO:0000313" key="1">
    <source>
        <dbReference type="EMBL" id="GAA2065457.1"/>
    </source>
</evidence>
<accession>A0ABP5H6K2</accession>
<evidence type="ECO:0000313" key="2">
    <source>
        <dbReference type="Proteomes" id="UP001403094"/>
    </source>
</evidence>
<dbReference type="PANTHER" id="PTHR38009:SF1">
    <property type="entry name" value="CONSERVED HYPOTHETICAL PHAGE TAIL PROTEIN"/>
    <property type="match status" value="1"/>
</dbReference>
<dbReference type="Pfam" id="PF06841">
    <property type="entry name" value="Phage_T4_gp19"/>
    <property type="match status" value="1"/>
</dbReference>
<keyword evidence="2" id="KW-1185">Reference proteome</keyword>
<dbReference type="InterPro" id="IPR011747">
    <property type="entry name" value="CHP02241"/>
</dbReference>
<organism evidence="1 2">
    <name type="scientific">Streptomyces cheonanensis</name>
    <dbReference type="NCBI Taxonomy" id="312720"/>
    <lineage>
        <taxon>Bacteria</taxon>
        <taxon>Bacillati</taxon>
        <taxon>Actinomycetota</taxon>
        <taxon>Actinomycetes</taxon>
        <taxon>Kitasatosporales</taxon>
        <taxon>Streptomycetaceae</taxon>
        <taxon>Streptomyces</taxon>
    </lineage>
</organism>
<reference evidence="2" key="1">
    <citation type="journal article" date="2019" name="Int. J. Syst. Evol. Microbiol.">
        <title>The Global Catalogue of Microorganisms (GCM) 10K type strain sequencing project: providing services to taxonomists for standard genome sequencing and annotation.</title>
        <authorList>
            <consortium name="The Broad Institute Genomics Platform"/>
            <consortium name="The Broad Institute Genome Sequencing Center for Infectious Disease"/>
            <person name="Wu L."/>
            <person name="Ma J."/>
        </authorList>
    </citation>
    <scope>NUCLEOTIDE SEQUENCE [LARGE SCALE GENOMIC DNA]</scope>
    <source>
        <strain evidence="2">JCM 14549</strain>
    </source>
</reference>
<dbReference type="EMBL" id="BAAANQ010000018">
    <property type="protein sequence ID" value="GAA2065457.1"/>
    <property type="molecule type" value="Genomic_DNA"/>
</dbReference>
<gene>
    <name evidence="1" type="ORF">GCM10009757_51970</name>
</gene>
<dbReference type="InterPro" id="IPR010667">
    <property type="entry name" value="Phage_T4_Gp19"/>
</dbReference>
<protein>
    <submittedName>
        <fullName evidence="1">Phage tail protein</fullName>
    </submittedName>
</protein>
<comment type="caution">
    <text evidence="1">The sequence shown here is derived from an EMBL/GenBank/DDBJ whole genome shotgun (WGS) entry which is preliminary data.</text>
</comment>
<sequence length="140" mass="15587">MNRLDPASTPFFRLTIDNASLGLFNKCDGLSAQVEIEEYHEGGNNGYVWKFPTRVTWPTIRLTRPVTEDTLKITRWFASIQTGIERPTGAITALRADRSEIATWGLLAVLPVSWTGPEFDPEGKAVAVETLEIAHHGFTD</sequence>
<name>A0ABP5H6K2_9ACTN</name>
<proteinExistence type="predicted"/>
<dbReference type="PANTHER" id="PTHR38009">
    <property type="entry name" value="CONSERVED HYPOTHETICAL PHAGE TAIL PROTEIN"/>
    <property type="match status" value="1"/>
</dbReference>